<evidence type="ECO:0000256" key="6">
    <source>
        <dbReference type="RuleBase" id="RU000477"/>
    </source>
</evidence>
<dbReference type="PANTHER" id="PTHR19139:SF199">
    <property type="entry name" value="MIP17260P"/>
    <property type="match status" value="1"/>
</dbReference>
<dbReference type="EMBL" id="PSZO01000089">
    <property type="protein sequence ID" value="TCG10272.1"/>
    <property type="molecule type" value="Genomic_DNA"/>
</dbReference>
<dbReference type="GO" id="GO:0015250">
    <property type="term" value="F:water channel activity"/>
    <property type="evidence" value="ECO:0007669"/>
    <property type="project" value="TreeGrafter"/>
</dbReference>
<dbReference type="GO" id="GO:0005886">
    <property type="term" value="C:plasma membrane"/>
    <property type="evidence" value="ECO:0007669"/>
    <property type="project" value="TreeGrafter"/>
</dbReference>
<dbReference type="SUPFAM" id="SSF81338">
    <property type="entry name" value="Aquaporin-like"/>
    <property type="match status" value="1"/>
</dbReference>
<evidence type="ECO:0000256" key="7">
    <source>
        <dbReference type="SAM" id="Phobius"/>
    </source>
</evidence>
<dbReference type="Proteomes" id="UP000294192">
    <property type="component" value="Unassembled WGS sequence"/>
</dbReference>
<keyword evidence="4 7" id="KW-1133">Transmembrane helix</keyword>
<evidence type="ECO:0000256" key="3">
    <source>
        <dbReference type="ARBA" id="ARBA00022692"/>
    </source>
</evidence>
<accession>A0A4R0XLG5</accession>
<dbReference type="InterPro" id="IPR023271">
    <property type="entry name" value="Aquaporin-like"/>
</dbReference>
<dbReference type="PRINTS" id="PR00783">
    <property type="entry name" value="MINTRINSICP"/>
</dbReference>
<feature type="transmembrane region" description="Helical" evidence="7">
    <location>
        <begin position="201"/>
        <end position="224"/>
    </location>
</feature>
<evidence type="ECO:0000313" key="8">
    <source>
        <dbReference type="EMBL" id="TCG10272.1"/>
    </source>
</evidence>
<feature type="non-terminal residue" evidence="8">
    <location>
        <position position="289"/>
    </location>
</feature>
<organism evidence="8 9">
    <name type="scientific">Mycoplasma marinum</name>
    <dbReference type="NCBI Taxonomy" id="1937190"/>
    <lineage>
        <taxon>Bacteria</taxon>
        <taxon>Bacillati</taxon>
        <taxon>Mycoplasmatota</taxon>
        <taxon>Mollicutes</taxon>
        <taxon>Mycoplasmataceae</taxon>
        <taxon>Mycoplasma</taxon>
    </lineage>
</organism>
<dbReference type="RefSeq" id="WP_131599645.1">
    <property type="nucleotide sequence ID" value="NZ_PSZO01000089.1"/>
</dbReference>
<evidence type="ECO:0000256" key="5">
    <source>
        <dbReference type="ARBA" id="ARBA00023136"/>
    </source>
</evidence>
<feature type="transmembrane region" description="Helical" evidence="7">
    <location>
        <begin position="107"/>
        <end position="129"/>
    </location>
</feature>
<dbReference type="Gene3D" id="1.20.1080.10">
    <property type="entry name" value="Glycerol uptake facilitator protein"/>
    <property type="match status" value="1"/>
</dbReference>
<dbReference type="Pfam" id="PF00230">
    <property type="entry name" value="MIP"/>
    <property type="match status" value="1"/>
</dbReference>
<sequence>MEFAFTKSARKNKAKYEPTSVRQWIHHMLSEFFGTIWLSLGLAGLAAILPNGNVAEHYFLNPVFVGLYAGFIVVGTCLLFFLRWSCDLNPAVTTYRMITGANTYRYSFAKIAVQMVAATIAGLMLYGMAKGNYLEKNTTSYEAVVPFNGFDMLGKSSFPGKLTINNGTAFMWVFFGEMLITSILLWPIFTKSIKDKYRDLIICFIIAFDVMGAICFGTAAINPARGFTQQVPTLFFSHVKLSEVVVSTIALMLGGFAAPFFLVAMQELTAKLINPLYTKGIKWKNVHHT</sequence>
<name>A0A4R0XLG5_9MOLU</name>
<comment type="caution">
    <text evidence="8">The sequence shown here is derived from an EMBL/GenBank/DDBJ whole genome shotgun (WGS) entry which is preliminary data.</text>
</comment>
<evidence type="ECO:0000256" key="2">
    <source>
        <dbReference type="ARBA" id="ARBA00006175"/>
    </source>
</evidence>
<dbReference type="InterPro" id="IPR000425">
    <property type="entry name" value="MIP"/>
</dbReference>
<comment type="similarity">
    <text evidence="2 6">Belongs to the MIP/aquaporin (TC 1.A.8) family.</text>
</comment>
<protein>
    <recommendedName>
        <fullName evidence="10">Aquaporin</fullName>
    </recommendedName>
</protein>
<dbReference type="OrthoDB" id="401045at2"/>
<feature type="transmembrane region" description="Helical" evidence="7">
    <location>
        <begin position="169"/>
        <end position="189"/>
    </location>
</feature>
<dbReference type="InterPro" id="IPR034294">
    <property type="entry name" value="Aquaporin_transptr"/>
</dbReference>
<dbReference type="PANTHER" id="PTHR19139">
    <property type="entry name" value="AQUAPORIN TRANSPORTER"/>
    <property type="match status" value="1"/>
</dbReference>
<gene>
    <name evidence="8" type="ORF">C4B24_04950</name>
</gene>
<feature type="transmembrane region" description="Helical" evidence="7">
    <location>
        <begin position="244"/>
        <end position="264"/>
    </location>
</feature>
<keyword evidence="3 6" id="KW-0812">Transmembrane</keyword>
<evidence type="ECO:0008006" key="10">
    <source>
        <dbReference type="Google" id="ProtNLM"/>
    </source>
</evidence>
<reference evidence="8 9" key="1">
    <citation type="submission" date="2018-02" db="EMBL/GenBank/DDBJ databases">
        <title>Mycoplasma marinum and Mycoplasma todarodis sp. nov., moderately halophilic and psychrotolerant mycoplasmas isolated from cephalopods.</title>
        <authorList>
            <person name="Viver T."/>
        </authorList>
    </citation>
    <scope>NUCLEOTIDE SEQUENCE [LARGE SCALE GENOMIC DNA]</scope>
    <source>
        <strain evidence="8 9">PE</strain>
    </source>
</reference>
<dbReference type="AlphaFoldDB" id="A0A4R0XLG5"/>
<evidence type="ECO:0000313" key="9">
    <source>
        <dbReference type="Proteomes" id="UP000294192"/>
    </source>
</evidence>
<keyword evidence="9" id="KW-1185">Reference proteome</keyword>
<evidence type="ECO:0000256" key="4">
    <source>
        <dbReference type="ARBA" id="ARBA00022989"/>
    </source>
</evidence>
<keyword evidence="5 7" id="KW-0472">Membrane</keyword>
<evidence type="ECO:0000256" key="1">
    <source>
        <dbReference type="ARBA" id="ARBA00004141"/>
    </source>
</evidence>
<keyword evidence="6" id="KW-0813">Transport</keyword>
<feature type="transmembrane region" description="Helical" evidence="7">
    <location>
        <begin position="63"/>
        <end position="86"/>
    </location>
</feature>
<feature type="transmembrane region" description="Helical" evidence="7">
    <location>
        <begin position="32"/>
        <end position="51"/>
    </location>
</feature>
<proteinExistence type="inferred from homology"/>
<comment type="subcellular location">
    <subcellularLocation>
        <location evidence="1">Membrane</location>
        <topology evidence="1">Multi-pass membrane protein</topology>
    </subcellularLocation>
</comment>